<dbReference type="Proteomes" id="UP000238479">
    <property type="component" value="Chromosome 4"/>
</dbReference>
<sequence>MGQFCLRFGVLAGINDEVAIHFIAEKLLWQFLPLRNCLITSLCLSEWINLNNHTCLNSNSKTDCINKTIFDYKLYYIL</sequence>
<protein>
    <submittedName>
        <fullName evidence="1">Uncharacterized protein</fullName>
    </submittedName>
</protein>
<dbReference type="EMBL" id="PDCK01000042">
    <property type="protein sequence ID" value="PRQ36548.1"/>
    <property type="molecule type" value="Genomic_DNA"/>
</dbReference>
<reference evidence="1 2" key="1">
    <citation type="journal article" date="2018" name="Nat. Genet.">
        <title>The Rosa genome provides new insights in the design of modern roses.</title>
        <authorList>
            <person name="Bendahmane M."/>
        </authorList>
    </citation>
    <scope>NUCLEOTIDE SEQUENCE [LARGE SCALE GENOMIC DNA]</scope>
    <source>
        <strain evidence="2">cv. Old Blush</strain>
    </source>
</reference>
<gene>
    <name evidence="1" type="ORF">RchiOBHm_Chr4g0392811</name>
</gene>
<accession>A0A2P6QQW8</accession>
<comment type="caution">
    <text evidence="1">The sequence shown here is derived from an EMBL/GenBank/DDBJ whole genome shotgun (WGS) entry which is preliminary data.</text>
</comment>
<organism evidence="1 2">
    <name type="scientific">Rosa chinensis</name>
    <name type="common">China rose</name>
    <dbReference type="NCBI Taxonomy" id="74649"/>
    <lineage>
        <taxon>Eukaryota</taxon>
        <taxon>Viridiplantae</taxon>
        <taxon>Streptophyta</taxon>
        <taxon>Embryophyta</taxon>
        <taxon>Tracheophyta</taxon>
        <taxon>Spermatophyta</taxon>
        <taxon>Magnoliopsida</taxon>
        <taxon>eudicotyledons</taxon>
        <taxon>Gunneridae</taxon>
        <taxon>Pentapetalae</taxon>
        <taxon>rosids</taxon>
        <taxon>fabids</taxon>
        <taxon>Rosales</taxon>
        <taxon>Rosaceae</taxon>
        <taxon>Rosoideae</taxon>
        <taxon>Rosoideae incertae sedis</taxon>
        <taxon>Rosa</taxon>
    </lineage>
</organism>
<dbReference type="Gramene" id="PRQ36548">
    <property type="protein sequence ID" value="PRQ36548"/>
    <property type="gene ID" value="RchiOBHm_Chr4g0392811"/>
</dbReference>
<name>A0A2P6QQW8_ROSCH</name>
<keyword evidence="2" id="KW-1185">Reference proteome</keyword>
<dbReference type="AlphaFoldDB" id="A0A2P6QQW8"/>
<evidence type="ECO:0000313" key="2">
    <source>
        <dbReference type="Proteomes" id="UP000238479"/>
    </source>
</evidence>
<proteinExistence type="predicted"/>
<evidence type="ECO:0000313" key="1">
    <source>
        <dbReference type="EMBL" id="PRQ36548.1"/>
    </source>
</evidence>